<proteinExistence type="predicted"/>
<dbReference type="AlphaFoldDB" id="A0A0F9E6U9"/>
<reference evidence="1" key="1">
    <citation type="journal article" date="2015" name="Nature">
        <title>Complex archaea that bridge the gap between prokaryotes and eukaryotes.</title>
        <authorList>
            <person name="Spang A."/>
            <person name="Saw J.H."/>
            <person name="Jorgensen S.L."/>
            <person name="Zaremba-Niedzwiedzka K."/>
            <person name="Martijn J."/>
            <person name="Lind A.E."/>
            <person name="van Eijk R."/>
            <person name="Schleper C."/>
            <person name="Guy L."/>
            <person name="Ettema T.J."/>
        </authorList>
    </citation>
    <scope>NUCLEOTIDE SEQUENCE</scope>
</reference>
<name>A0A0F9E6U9_9ZZZZ</name>
<accession>A0A0F9E6U9</accession>
<evidence type="ECO:0000313" key="1">
    <source>
        <dbReference type="EMBL" id="KKL61961.1"/>
    </source>
</evidence>
<sequence length="73" mass="8614">MKYKEIMPEFMEILDKRMMKGFEEYGDESFDKPSVELVDEIIEEVEGCLDRQFCLAVTAFVKRFCSSIRTFLA</sequence>
<comment type="caution">
    <text evidence="1">The sequence shown here is derived from an EMBL/GenBank/DDBJ whole genome shotgun (WGS) entry which is preliminary data.</text>
</comment>
<protein>
    <submittedName>
        <fullName evidence="1">Uncharacterized protein</fullName>
    </submittedName>
</protein>
<organism evidence="1">
    <name type="scientific">marine sediment metagenome</name>
    <dbReference type="NCBI Taxonomy" id="412755"/>
    <lineage>
        <taxon>unclassified sequences</taxon>
        <taxon>metagenomes</taxon>
        <taxon>ecological metagenomes</taxon>
    </lineage>
</organism>
<gene>
    <name evidence="1" type="ORF">LCGC14_2190040</name>
</gene>
<dbReference type="EMBL" id="LAZR01028646">
    <property type="protein sequence ID" value="KKL61961.1"/>
    <property type="molecule type" value="Genomic_DNA"/>
</dbReference>